<keyword evidence="3" id="KW-1185">Reference proteome</keyword>
<dbReference type="Proteomes" id="UP000832034">
    <property type="component" value="Chromosome"/>
</dbReference>
<gene>
    <name evidence="2" type="ORF">LVJ81_05320</name>
</gene>
<feature type="chain" id="PRO_5045464592" evidence="1">
    <location>
        <begin position="27"/>
        <end position="178"/>
    </location>
</feature>
<evidence type="ECO:0000313" key="3">
    <source>
        <dbReference type="Proteomes" id="UP000832034"/>
    </source>
</evidence>
<dbReference type="RefSeq" id="WP_019958883.1">
    <property type="nucleotide sequence ID" value="NZ_CP091512.1"/>
</dbReference>
<dbReference type="EMBL" id="CP091512">
    <property type="protein sequence ID" value="UOO93451.1"/>
    <property type="molecule type" value="Genomic_DNA"/>
</dbReference>
<organism evidence="2 3">
    <name type="scientific">Vitreoscilla stercoraria</name>
    <dbReference type="NCBI Taxonomy" id="61"/>
    <lineage>
        <taxon>Bacteria</taxon>
        <taxon>Pseudomonadati</taxon>
        <taxon>Pseudomonadota</taxon>
        <taxon>Betaproteobacteria</taxon>
        <taxon>Neisseriales</taxon>
        <taxon>Neisseriaceae</taxon>
        <taxon>Vitreoscilla</taxon>
    </lineage>
</organism>
<protein>
    <submittedName>
        <fullName evidence="2">Uncharacterized protein</fullName>
    </submittedName>
</protein>
<evidence type="ECO:0000313" key="2">
    <source>
        <dbReference type="EMBL" id="UOO93451.1"/>
    </source>
</evidence>
<name>A0ABY4ECK5_VITST</name>
<reference evidence="2" key="2">
    <citation type="journal article" date="2022" name="Res Sq">
        <title>Evolution of multicellular longitudinally dividing oral cavity symbionts (Neisseriaceae).</title>
        <authorList>
            <person name="Nyongesa S."/>
            <person name="Weber P."/>
            <person name="Bernet E."/>
            <person name="Pullido F."/>
            <person name="Nieckarz M."/>
            <person name="Delaby M."/>
            <person name="Nieves C."/>
            <person name="Viehboeck T."/>
            <person name="Krause N."/>
            <person name="Rivera-Millot A."/>
            <person name="Nakamura A."/>
            <person name="Vischer N."/>
            <person name="VanNieuwenhze M."/>
            <person name="Brun Y."/>
            <person name="Cava F."/>
            <person name="Bulgheresi S."/>
            <person name="Veyrier F."/>
        </authorList>
    </citation>
    <scope>NUCLEOTIDE SEQUENCE</scope>
    <source>
        <strain evidence="2">SAG 1488-6</strain>
    </source>
</reference>
<sequence length="178" mass="21161">MKPSRLLQPVFISGLSLYLFSPMAFADTSQHPTYRYAQHHHFDVFYQDFKTALQHEDKHAVFKMTQMPFVCHAIECGALSRENGEEYDKSKDLSMHNQKEFLQKYNQVFTMRMQDFMRGKFMNLHEAGDDENVRQFFSQTEQVLQSFYQDSDYNESDVFSFDVNNQGKYQLQSIPYRP</sequence>
<evidence type="ECO:0000256" key="1">
    <source>
        <dbReference type="SAM" id="SignalP"/>
    </source>
</evidence>
<proteinExistence type="predicted"/>
<keyword evidence="1" id="KW-0732">Signal</keyword>
<feature type="signal peptide" evidence="1">
    <location>
        <begin position="1"/>
        <end position="26"/>
    </location>
</feature>
<reference evidence="2" key="1">
    <citation type="submission" date="2021-12" db="EMBL/GenBank/DDBJ databases">
        <authorList>
            <person name="Veyrier F.J."/>
        </authorList>
    </citation>
    <scope>NUCLEOTIDE SEQUENCE</scope>
    <source>
        <strain evidence="2">SAG 1488-6</strain>
    </source>
</reference>
<accession>A0ABY4ECK5</accession>